<keyword evidence="4" id="KW-1185">Reference proteome</keyword>
<dbReference type="Gene3D" id="3.30.530.20">
    <property type="match status" value="1"/>
</dbReference>
<comment type="caution">
    <text evidence="3">The sequence shown here is derived from an EMBL/GenBank/DDBJ whole genome shotgun (WGS) entry which is preliminary data.</text>
</comment>
<dbReference type="RefSeq" id="WP_266336594.1">
    <property type="nucleotide sequence ID" value="NZ_JAPKNK010000001.1"/>
</dbReference>
<dbReference type="InterPro" id="IPR023393">
    <property type="entry name" value="START-like_dom_sf"/>
</dbReference>
<dbReference type="InterPro" id="IPR013538">
    <property type="entry name" value="ASHA1/2-like_C"/>
</dbReference>
<dbReference type="EMBL" id="JAPKNK010000001">
    <property type="protein sequence ID" value="MCX5567603.1"/>
    <property type="molecule type" value="Genomic_DNA"/>
</dbReference>
<gene>
    <name evidence="3" type="ORF">OSH07_00200</name>
</gene>
<reference evidence="3" key="1">
    <citation type="submission" date="2022-11" db="EMBL/GenBank/DDBJ databases">
        <title>Biodiversity and phylogenetic relationships of bacteria.</title>
        <authorList>
            <person name="Machado R.A.R."/>
            <person name="Bhat A."/>
            <person name="Loulou A."/>
            <person name="Kallel S."/>
        </authorList>
    </citation>
    <scope>NUCLEOTIDE SEQUENCE</scope>
    <source>
        <strain evidence="3">K-TC2</strain>
    </source>
</reference>
<sequence>MTMLDQAVSGETLFGQLIAKDAVRIERWMPGPIERLWSYWIDPDKRRTWFGAGEIEPRAGGQVAIEIRNGDLSDAGDLPPPKYAEHGNEGRIIGHVTVCEPPRLFGFRWQHGPGLESDVRVEMEPSGDKVLLRLTHTRLPSRAALVSVSAGWQTHLGILEANLDGAAPKSFWRTMTRLDAAYERQIPAW</sequence>
<dbReference type="Proteomes" id="UP001144805">
    <property type="component" value="Unassembled WGS sequence"/>
</dbReference>
<feature type="domain" description="Activator of Hsp90 ATPase homologue 1/2-like C-terminal" evidence="2">
    <location>
        <begin position="32"/>
        <end position="163"/>
    </location>
</feature>
<protein>
    <submittedName>
        <fullName evidence="3">SRPBCC family protein</fullName>
    </submittedName>
</protein>
<dbReference type="CDD" id="cd08899">
    <property type="entry name" value="SRPBCC_CalC_Aha1-like_6"/>
    <property type="match status" value="1"/>
</dbReference>
<evidence type="ECO:0000259" key="2">
    <source>
        <dbReference type="Pfam" id="PF08327"/>
    </source>
</evidence>
<name>A0A9X3IIP4_9HYPH</name>
<evidence type="ECO:0000256" key="1">
    <source>
        <dbReference type="ARBA" id="ARBA00006817"/>
    </source>
</evidence>
<organism evidence="3 4">
    <name type="scientific">Kaistia nematophila</name>
    <dbReference type="NCBI Taxonomy" id="2994654"/>
    <lineage>
        <taxon>Bacteria</taxon>
        <taxon>Pseudomonadati</taxon>
        <taxon>Pseudomonadota</taxon>
        <taxon>Alphaproteobacteria</taxon>
        <taxon>Hyphomicrobiales</taxon>
        <taxon>Kaistiaceae</taxon>
        <taxon>Kaistia</taxon>
    </lineage>
</organism>
<dbReference type="AlphaFoldDB" id="A0A9X3IIP4"/>
<evidence type="ECO:0000313" key="4">
    <source>
        <dbReference type="Proteomes" id="UP001144805"/>
    </source>
</evidence>
<dbReference type="Pfam" id="PF08327">
    <property type="entry name" value="AHSA1"/>
    <property type="match status" value="1"/>
</dbReference>
<accession>A0A9X3IIP4</accession>
<comment type="similarity">
    <text evidence="1">Belongs to the AHA1 family.</text>
</comment>
<dbReference type="SUPFAM" id="SSF55961">
    <property type="entry name" value="Bet v1-like"/>
    <property type="match status" value="1"/>
</dbReference>
<proteinExistence type="inferred from homology"/>
<evidence type="ECO:0000313" key="3">
    <source>
        <dbReference type="EMBL" id="MCX5567603.1"/>
    </source>
</evidence>